<dbReference type="EMBL" id="JBHSON010000103">
    <property type="protein sequence ID" value="MFC5753106.1"/>
    <property type="molecule type" value="Genomic_DNA"/>
</dbReference>
<organism evidence="1 2">
    <name type="scientific">Actinomadura rugatobispora</name>
    <dbReference type="NCBI Taxonomy" id="1994"/>
    <lineage>
        <taxon>Bacteria</taxon>
        <taxon>Bacillati</taxon>
        <taxon>Actinomycetota</taxon>
        <taxon>Actinomycetes</taxon>
        <taxon>Streptosporangiales</taxon>
        <taxon>Thermomonosporaceae</taxon>
        <taxon>Actinomadura</taxon>
    </lineage>
</organism>
<accession>A0ABW1AEZ3</accession>
<gene>
    <name evidence="1" type="ORF">ACFPZN_46470</name>
</gene>
<reference evidence="2" key="1">
    <citation type="journal article" date="2019" name="Int. J. Syst. Evol. Microbiol.">
        <title>The Global Catalogue of Microorganisms (GCM) 10K type strain sequencing project: providing services to taxonomists for standard genome sequencing and annotation.</title>
        <authorList>
            <consortium name="The Broad Institute Genomics Platform"/>
            <consortium name="The Broad Institute Genome Sequencing Center for Infectious Disease"/>
            <person name="Wu L."/>
            <person name="Ma J."/>
        </authorList>
    </citation>
    <scope>NUCLEOTIDE SEQUENCE [LARGE SCALE GENOMIC DNA]</scope>
    <source>
        <strain evidence="2">KCTC 42087</strain>
    </source>
</reference>
<sequence>MSVDRGDEAVEGFAEVLRRGWSAAGPPTYGRVRTMSERSDLVGSVCSLPKSTVHGVISGKKRQQLPQWRWVYSFLVVLREIAKEDGLDPDTVGTVEEWNARYKEAALEITERSRPSPVGVAVEIWSSPKFQEKDAPAKV</sequence>
<protein>
    <recommendedName>
        <fullName evidence="3">XRE family transcriptional regulator</fullName>
    </recommendedName>
</protein>
<dbReference type="Proteomes" id="UP001596074">
    <property type="component" value="Unassembled WGS sequence"/>
</dbReference>
<keyword evidence="2" id="KW-1185">Reference proteome</keyword>
<dbReference type="RefSeq" id="WP_378289783.1">
    <property type="nucleotide sequence ID" value="NZ_JBHSON010000103.1"/>
</dbReference>
<name>A0ABW1AEZ3_9ACTN</name>
<proteinExistence type="predicted"/>
<evidence type="ECO:0008006" key="3">
    <source>
        <dbReference type="Google" id="ProtNLM"/>
    </source>
</evidence>
<comment type="caution">
    <text evidence="1">The sequence shown here is derived from an EMBL/GenBank/DDBJ whole genome shotgun (WGS) entry which is preliminary data.</text>
</comment>
<evidence type="ECO:0000313" key="1">
    <source>
        <dbReference type="EMBL" id="MFC5753106.1"/>
    </source>
</evidence>
<evidence type="ECO:0000313" key="2">
    <source>
        <dbReference type="Proteomes" id="UP001596074"/>
    </source>
</evidence>